<keyword evidence="7 9" id="KW-0131">Cell cycle</keyword>
<proteinExistence type="inferred from homology"/>
<evidence type="ECO:0000256" key="6">
    <source>
        <dbReference type="ARBA" id="ARBA00023054"/>
    </source>
</evidence>
<dbReference type="GO" id="GO:0031262">
    <property type="term" value="C:Ndc80 complex"/>
    <property type="evidence" value="ECO:0007669"/>
    <property type="project" value="InterPro"/>
</dbReference>
<evidence type="ECO:0000256" key="10">
    <source>
        <dbReference type="SAM" id="MobiDB-lite"/>
    </source>
</evidence>
<feature type="compositionally biased region" description="Polar residues" evidence="10">
    <location>
        <begin position="8"/>
        <end position="24"/>
    </location>
</feature>
<dbReference type="OrthoDB" id="4056921at2759"/>
<dbReference type="Proteomes" id="UP000245946">
    <property type="component" value="Unassembled WGS sequence"/>
</dbReference>
<dbReference type="Gene3D" id="3.30.457.50">
    <property type="entry name" value="Chromosome segregation protein Spc25"/>
    <property type="match status" value="1"/>
</dbReference>
<evidence type="ECO:0000256" key="7">
    <source>
        <dbReference type="ARBA" id="ARBA00023306"/>
    </source>
</evidence>
<dbReference type="PANTHER" id="PTHR14281">
    <property type="entry name" value="KINETOCHORE PROTEIN SPC25-RELATED"/>
    <property type="match status" value="1"/>
</dbReference>
<name>A0A316ZGH2_9BASI</name>
<evidence type="ECO:0000256" key="4">
    <source>
        <dbReference type="ARBA" id="ARBA00022776"/>
    </source>
</evidence>
<dbReference type="GO" id="GO:0051301">
    <property type="term" value="P:cell division"/>
    <property type="evidence" value="ECO:0007669"/>
    <property type="project" value="UniProtKB-UniRule"/>
</dbReference>
<gene>
    <name evidence="12" type="ORF">FA09DRAFT_328228</name>
</gene>
<keyword evidence="9" id="KW-0539">Nucleus</keyword>
<reference evidence="12 13" key="1">
    <citation type="journal article" date="2018" name="Mol. Biol. Evol.">
        <title>Broad Genomic Sampling Reveals a Smut Pathogenic Ancestry of the Fungal Clade Ustilaginomycotina.</title>
        <authorList>
            <person name="Kijpornyongpan T."/>
            <person name="Mondo S.J."/>
            <person name="Barry K."/>
            <person name="Sandor L."/>
            <person name="Lee J."/>
            <person name="Lipzen A."/>
            <person name="Pangilinan J."/>
            <person name="LaButti K."/>
            <person name="Hainaut M."/>
            <person name="Henrissat B."/>
            <person name="Grigoriev I.V."/>
            <person name="Spatafora J.W."/>
            <person name="Aime M.C."/>
        </authorList>
    </citation>
    <scope>NUCLEOTIDE SEQUENCE [LARGE SCALE GENOMIC DNA]</scope>
    <source>
        <strain evidence="12 13">MCA 4186</strain>
    </source>
</reference>
<evidence type="ECO:0000256" key="3">
    <source>
        <dbReference type="ARBA" id="ARBA00022618"/>
    </source>
</evidence>
<protein>
    <recommendedName>
        <fullName evidence="9">Kinetochore protein SPC25</fullName>
    </recommendedName>
</protein>
<dbReference type="RefSeq" id="XP_025600393.1">
    <property type="nucleotide sequence ID" value="XM_025741689.1"/>
</dbReference>
<keyword evidence="5 9" id="KW-0995">Kinetochore</keyword>
<feature type="region of interest" description="Disordered" evidence="10">
    <location>
        <begin position="1"/>
        <end position="24"/>
    </location>
</feature>
<dbReference type="STRING" id="58919.A0A316ZGH2"/>
<evidence type="ECO:0000313" key="13">
    <source>
        <dbReference type="Proteomes" id="UP000245946"/>
    </source>
</evidence>
<keyword evidence="2 9" id="KW-0158">Chromosome</keyword>
<dbReference type="AlphaFoldDB" id="A0A316ZGH2"/>
<evidence type="ECO:0000256" key="1">
    <source>
        <dbReference type="ARBA" id="ARBA00006379"/>
    </source>
</evidence>
<dbReference type="InterPro" id="IPR045143">
    <property type="entry name" value="Spc25"/>
</dbReference>
<comment type="subunit">
    <text evidence="9">Component of the NDC80 complex.</text>
</comment>
<dbReference type="CDD" id="cd23784">
    <property type="entry name" value="RWD_Spc25"/>
    <property type="match status" value="1"/>
</dbReference>
<evidence type="ECO:0000256" key="2">
    <source>
        <dbReference type="ARBA" id="ARBA00022454"/>
    </source>
</evidence>
<keyword evidence="3 9" id="KW-0132">Cell division</keyword>
<evidence type="ECO:0000313" key="12">
    <source>
        <dbReference type="EMBL" id="PWO00115.1"/>
    </source>
</evidence>
<comment type="subcellular location">
    <subcellularLocation>
        <location evidence="9">Nucleus</location>
    </subcellularLocation>
    <subcellularLocation>
        <location evidence="9">Chromosome</location>
        <location evidence="9">Centromere</location>
        <location evidence="9">Kinetochore</location>
    </subcellularLocation>
</comment>
<comment type="function">
    <text evidence="9">Acts as a component of the essential kinetochore-associated NDC80 complex, which is required for chromosome segregation and spindle checkpoint activity.</text>
</comment>
<sequence length="297" mass="32358">MAKRVSMPGTTPRRSTHTLLSASTPRSHVASSAVVPSYELPAHALLDVGGASAPSLDFGALSARMRAFGLALERFVADSCADWDAERDETQRARAAAAAQRSERERGIDEAKESQKDFYATIAAERQADATAREALLELERRLVTLSASTSSASKDLADVRAKLAVQQAQRSADRDAIHARQSEHGDELAKLEDLTGLRISGAKESNSFAFAWTLLDEAEPMRQFCATLVISDTKQRGKNVYLLKAIAPPLRDAERAAQYVAELNRTRDLYGWARKMRAAFVETLAEEKARKAAGAV</sequence>
<keyword evidence="8 9" id="KW-0137">Centromere</keyword>
<evidence type="ECO:0000256" key="9">
    <source>
        <dbReference type="RuleBase" id="RU367150"/>
    </source>
</evidence>
<accession>A0A316ZGH2</accession>
<keyword evidence="13" id="KW-1185">Reference proteome</keyword>
<dbReference type="GeneID" id="37269233"/>
<evidence type="ECO:0000256" key="5">
    <source>
        <dbReference type="ARBA" id="ARBA00022838"/>
    </source>
</evidence>
<dbReference type="GO" id="GO:0005634">
    <property type="term" value="C:nucleus"/>
    <property type="evidence" value="ECO:0007669"/>
    <property type="project" value="UniProtKB-SubCell"/>
</dbReference>
<keyword evidence="4 9" id="KW-0498">Mitosis</keyword>
<dbReference type="Pfam" id="PF08234">
    <property type="entry name" value="Spindle_Spc25"/>
    <property type="match status" value="1"/>
</dbReference>
<evidence type="ECO:0000259" key="11">
    <source>
        <dbReference type="Pfam" id="PF08234"/>
    </source>
</evidence>
<evidence type="ECO:0000256" key="8">
    <source>
        <dbReference type="ARBA" id="ARBA00023328"/>
    </source>
</evidence>
<organism evidence="12 13">
    <name type="scientific">Tilletiopsis washingtonensis</name>
    <dbReference type="NCBI Taxonomy" id="58919"/>
    <lineage>
        <taxon>Eukaryota</taxon>
        <taxon>Fungi</taxon>
        <taxon>Dikarya</taxon>
        <taxon>Basidiomycota</taxon>
        <taxon>Ustilaginomycotina</taxon>
        <taxon>Exobasidiomycetes</taxon>
        <taxon>Entylomatales</taxon>
        <taxon>Entylomatales incertae sedis</taxon>
        <taxon>Tilletiopsis</taxon>
    </lineage>
</organism>
<comment type="similarity">
    <text evidence="1 9">Belongs to the SPC25 family.</text>
</comment>
<dbReference type="EMBL" id="KZ819286">
    <property type="protein sequence ID" value="PWO00115.1"/>
    <property type="molecule type" value="Genomic_DNA"/>
</dbReference>
<feature type="domain" description="Chromosome segregation protein Spc25 C-terminal" evidence="11">
    <location>
        <begin position="205"/>
        <end position="282"/>
    </location>
</feature>
<dbReference type="GO" id="GO:0007059">
    <property type="term" value="P:chromosome segregation"/>
    <property type="evidence" value="ECO:0007669"/>
    <property type="project" value="InterPro"/>
</dbReference>
<keyword evidence="6" id="KW-0175">Coiled coil</keyword>
<dbReference type="InterPro" id="IPR013255">
    <property type="entry name" value="Spc25_C"/>
</dbReference>
<dbReference type="PANTHER" id="PTHR14281:SF0">
    <property type="entry name" value="KINETOCHORE PROTEIN SPC25"/>
    <property type="match status" value="1"/>
</dbReference>